<dbReference type="KEGG" id="egr:104443832"/>
<gene>
    <name evidence="1" type="ORF">EUGRSUZ_E00640</name>
</gene>
<evidence type="ECO:0000313" key="1">
    <source>
        <dbReference type="EMBL" id="KCW72190.1"/>
    </source>
</evidence>
<organism evidence="1">
    <name type="scientific">Eucalyptus grandis</name>
    <name type="common">Flooded gum</name>
    <dbReference type="NCBI Taxonomy" id="71139"/>
    <lineage>
        <taxon>Eukaryota</taxon>
        <taxon>Viridiplantae</taxon>
        <taxon>Streptophyta</taxon>
        <taxon>Embryophyta</taxon>
        <taxon>Tracheophyta</taxon>
        <taxon>Spermatophyta</taxon>
        <taxon>Magnoliopsida</taxon>
        <taxon>eudicotyledons</taxon>
        <taxon>Gunneridae</taxon>
        <taxon>Pentapetalae</taxon>
        <taxon>rosids</taxon>
        <taxon>malvids</taxon>
        <taxon>Myrtales</taxon>
        <taxon>Myrtaceae</taxon>
        <taxon>Myrtoideae</taxon>
        <taxon>Eucalypteae</taxon>
        <taxon>Eucalyptus</taxon>
    </lineage>
</organism>
<dbReference type="AlphaFoldDB" id="A0A059C2N3"/>
<protein>
    <recommendedName>
        <fullName evidence="2">PLAC8 family protein</fullName>
    </recommendedName>
</protein>
<sequence>MASQEHLESLKARQNYRNIWRTDLVHTVQEDIPFCCFATWCGPCASYLLRRRALYDDMSRYVCCAGYMPCSGRCGESQFPELCLAAEVICCFGYSVGSTRFLLQDEFNIQTTQCDNCIIATMIILNQVACVFSIIAMICGNSQIQQASQMLSCLANTVYCTVCACMQTQHKIEMDKRDGLFNDAPMFAPQFQQMSRLDRRMPPSVGN</sequence>
<accession>A0A059C2N3</accession>
<dbReference type="PANTHER" id="PTHR31152">
    <property type="entry name" value="PLAC8 FAMILY PROTEIN"/>
    <property type="match status" value="1"/>
</dbReference>
<reference evidence="1" key="1">
    <citation type="submission" date="2013-07" db="EMBL/GenBank/DDBJ databases">
        <title>The genome of Eucalyptus grandis.</title>
        <authorList>
            <person name="Schmutz J."/>
            <person name="Hayes R."/>
            <person name="Myburg A."/>
            <person name="Tuskan G."/>
            <person name="Grattapaglia D."/>
            <person name="Rokhsar D.S."/>
        </authorList>
    </citation>
    <scope>NUCLEOTIDE SEQUENCE</scope>
    <source>
        <tissue evidence="1">Leaf extractions</tissue>
    </source>
</reference>
<dbReference type="InParanoid" id="A0A059C2N3"/>
<dbReference type="eggNOG" id="ENOG502QW3V">
    <property type="taxonomic scope" value="Eukaryota"/>
</dbReference>
<dbReference type="OrthoDB" id="998115at2759"/>
<proteinExistence type="predicted"/>
<dbReference type="OMA" id="SDTPYCC"/>
<dbReference type="EMBL" id="KK198757">
    <property type="protein sequence ID" value="KCW72190.1"/>
    <property type="molecule type" value="Genomic_DNA"/>
</dbReference>
<dbReference type="PANTHER" id="PTHR31152:SF22">
    <property type="entry name" value="PLAC8 FAMILY PROTEIN"/>
    <property type="match status" value="1"/>
</dbReference>
<dbReference type="Gramene" id="KCW72190">
    <property type="protein sequence ID" value="KCW72190"/>
    <property type="gene ID" value="EUGRSUZ_E00640"/>
</dbReference>
<dbReference type="STRING" id="71139.A0A059C2N3"/>
<evidence type="ECO:0008006" key="2">
    <source>
        <dbReference type="Google" id="ProtNLM"/>
    </source>
</evidence>
<name>A0A059C2N3_EUCGR</name>